<proteinExistence type="predicted"/>
<sequence>MSSLSMRGFLDADLFKFLPEESLALANFFIGLFIDVAQICRFCCSLKFFEDNTTSSRALCSASLAI</sequence>
<dbReference type="AlphaFoldDB" id="A0A0A9FXW9"/>
<protein>
    <submittedName>
        <fullName evidence="1">Uncharacterized protein</fullName>
    </submittedName>
</protein>
<name>A0A0A9FXW9_ARUDO</name>
<reference evidence="1" key="1">
    <citation type="submission" date="2014-09" db="EMBL/GenBank/DDBJ databases">
        <authorList>
            <person name="Magalhaes I.L.F."/>
            <person name="Oliveira U."/>
            <person name="Santos F.R."/>
            <person name="Vidigal T.H.D.A."/>
            <person name="Brescovit A.D."/>
            <person name="Santos A.J."/>
        </authorList>
    </citation>
    <scope>NUCLEOTIDE SEQUENCE</scope>
    <source>
        <tissue evidence="1">Shoot tissue taken approximately 20 cm above the soil surface</tissue>
    </source>
</reference>
<reference evidence="1" key="2">
    <citation type="journal article" date="2015" name="Data Brief">
        <title>Shoot transcriptome of the giant reed, Arundo donax.</title>
        <authorList>
            <person name="Barrero R.A."/>
            <person name="Guerrero F.D."/>
            <person name="Moolhuijzen P."/>
            <person name="Goolsby J.A."/>
            <person name="Tidwell J."/>
            <person name="Bellgard S.E."/>
            <person name="Bellgard M.I."/>
        </authorList>
    </citation>
    <scope>NUCLEOTIDE SEQUENCE</scope>
    <source>
        <tissue evidence="1">Shoot tissue taken approximately 20 cm above the soil surface</tissue>
    </source>
</reference>
<dbReference type="EMBL" id="GBRH01184673">
    <property type="protein sequence ID" value="JAE13223.1"/>
    <property type="molecule type" value="Transcribed_RNA"/>
</dbReference>
<accession>A0A0A9FXW9</accession>
<evidence type="ECO:0000313" key="1">
    <source>
        <dbReference type="EMBL" id="JAE13223.1"/>
    </source>
</evidence>
<organism evidence="1">
    <name type="scientific">Arundo donax</name>
    <name type="common">Giant reed</name>
    <name type="synonym">Donax arundinaceus</name>
    <dbReference type="NCBI Taxonomy" id="35708"/>
    <lineage>
        <taxon>Eukaryota</taxon>
        <taxon>Viridiplantae</taxon>
        <taxon>Streptophyta</taxon>
        <taxon>Embryophyta</taxon>
        <taxon>Tracheophyta</taxon>
        <taxon>Spermatophyta</taxon>
        <taxon>Magnoliopsida</taxon>
        <taxon>Liliopsida</taxon>
        <taxon>Poales</taxon>
        <taxon>Poaceae</taxon>
        <taxon>PACMAD clade</taxon>
        <taxon>Arundinoideae</taxon>
        <taxon>Arundineae</taxon>
        <taxon>Arundo</taxon>
    </lineage>
</organism>